<keyword evidence="3" id="KW-1185">Reference proteome</keyword>
<feature type="region of interest" description="Disordered" evidence="1">
    <location>
        <begin position="1"/>
        <end position="280"/>
    </location>
</feature>
<feature type="region of interest" description="Disordered" evidence="1">
    <location>
        <begin position="339"/>
        <end position="380"/>
    </location>
</feature>
<feature type="region of interest" description="Disordered" evidence="1">
    <location>
        <begin position="731"/>
        <end position="777"/>
    </location>
</feature>
<feature type="compositionally biased region" description="Basic and acidic residues" evidence="1">
    <location>
        <begin position="179"/>
        <end position="191"/>
    </location>
</feature>
<feature type="compositionally biased region" description="Polar residues" evidence="1">
    <location>
        <begin position="306"/>
        <end position="321"/>
    </location>
</feature>
<accession>A0A409XK06</accession>
<reference evidence="2 3" key="1">
    <citation type="journal article" date="2018" name="Evol. Lett.">
        <title>Horizontal gene cluster transfer increased hallucinogenic mushroom diversity.</title>
        <authorList>
            <person name="Reynolds H.T."/>
            <person name="Vijayakumar V."/>
            <person name="Gluck-Thaler E."/>
            <person name="Korotkin H.B."/>
            <person name="Matheny P.B."/>
            <person name="Slot J.C."/>
        </authorList>
    </citation>
    <scope>NUCLEOTIDE SEQUENCE [LARGE SCALE GENOMIC DNA]</scope>
    <source>
        <strain evidence="2 3">2631</strain>
    </source>
</reference>
<dbReference type="InParanoid" id="A0A409XK06"/>
<organism evidence="2 3">
    <name type="scientific">Psilocybe cyanescens</name>
    <dbReference type="NCBI Taxonomy" id="93625"/>
    <lineage>
        <taxon>Eukaryota</taxon>
        <taxon>Fungi</taxon>
        <taxon>Dikarya</taxon>
        <taxon>Basidiomycota</taxon>
        <taxon>Agaricomycotina</taxon>
        <taxon>Agaricomycetes</taxon>
        <taxon>Agaricomycetidae</taxon>
        <taxon>Agaricales</taxon>
        <taxon>Agaricineae</taxon>
        <taxon>Strophariaceae</taxon>
        <taxon>Psilocybe</taxon>
    </lineage>
</organism>
<dbReference type="OrthoDB" id="3033168at2759"/>
<feature type="compositionally biased region" description="Polar residues" evidence="1">
    <location>
        <begin position="455"/>
        <end position="484"/>
    </location>
</feature>
<feature type="compositionally biased region" description="Polar residues" evidence="1">
    <location>
        <begin position="359"/>
        <end position="380"/>
    </location>
</feature>
<dbReference type="EMBL" id="NHYD01001476">
    <property type="protein sequence ID" value="PPQ91105.1"/>
    <property type="molecule type" value="Genomic_DNA"/>
</dbReference>
<protein>
    <submittedName>
        <fullName evidence="2">Uncharacterized protein</fullName>
    </submittedName>
</protein>
<feature type="region of interest" description="Disordered" evidence="1">
    <location>
        <begin position="565"/>
        <end position="590"/>
    </location>
</feature>
<sequence>MSKYLPKNISTNPKERPNHSNLVEEESLESEKPRQTPRFSSDTVGRRQTAKKHSFSMPDRMGHQNSDGPDRFIPGAFPAQKSDPENDPKHLDTSSRSERHGVRVGTGLMLQDDADNTDEVDSSQLPTSEQPSLSRVGVGSLPGTIKESGVAILPEERIHPDPYLRGYTAPDASTSIKGGKQENRPDKKEFELPTTEKPSGSRVGIGSMPGANSEGGVATLPEERIDGRPYGSGHTGFEDTLGRGHTIRLTHPPHNVKPTDDDAKARQAPHAKTTVKPESKSYTKIVVDDKARKALHEQNPVRAPLTKNNTFPFTSPSSHEQTLPGDTIFSATQRARAHDPNFIHGSRGQTFSDRPVDDSATTTPGQRSKMAQNRAAQGEQGLQNAAQVGASVFESVEDAAIGAMHGAEHVFHDIESSARAYFPDVSKQGAQNMLHNIETGAKAHMPNVSAYFRSGGSSAAQDSQRNPALGTSGSSAKNAGSFTTIGADAPHSKSHSKSKDFATLSSQKNQPTDKDITESMKGTQISERISRRPKGIEHEYFKGSEFDVYGERLDTHQFIYDDDLSTEEDENSIRSLNSDHPPSTDNFERDLASDHARGSYAPGDSSARAKNASPDVLYGHGGVGYYRQGKDGILPGYPTAEGMNKLISDRLKDDHLRATGDANPPKEKSYVNSGTSSAMQGPIAEGVSVDTDHYDDDITLVRRDPEEVKEIPIFKGGMPSASGKFEAVFEPVSGQRHGQDSKTTESSSTGRYGSLIDSDSKWKQHQASQDIPTTGGVKIGYLGKPISEKEEAIEIERARRAAARRMGID</sequence>
<feature type="region of interest" description="Disordered" evidence="1">
    <location>
        <begin position="454"/>
        <end position="529"/>
    </location>
</feature>
<dbReference type="Proteomes" id="UP000283269">
    <property type="component" value="Unassembled WGS sequence"/>
</dbReference>
<gene>
    <name evidence="2" type="ORF">CVT25_013143</name>
</gene>
<evidence type="ECO:0000313" key="2">
    <source>
        <dbReference type="EMBL" id="PPQ91105.1"/>
    </source>
</evidence>
<proteinExistence type="predicted"/>
<feature type="compositionally biased region" description="Basic and acidic residues" evidence="1">
    <location>
        <begin position="656"/>
        <end position="669"/>
    </location>
</feature>
<feature type="compositionally biased region" description="Acidic residues" evidence="1">
    <location>
        <begin position="112"/>
        <end position="121"/>
    </location>
</feature>
<evidence type="ECO:0000313" key="3">
    <source>
        <dbReference type="Proteomes" id="UP000283269"/>
    </source>
</evidence>
<feature type="region of interest" description="Disordered" evidence="1">
    <location>
        <begin position="296"/>
        <end position="324"/>
    </location>
</feature>
<comment type="caution">
    <text evidence="2">The sequence shown here is derived from an EMBL/GenBank/DDBJ whole genome shotgun (WGS) entry which is preliminary data.</text>
</comment>
<feature type="compositionally biased region" description="Polar residues" evidence="1">
    <location>
        <begin position="670"/>
        <end position="679"/>
    </location>
</feature>
<feature type="compositionally biased region" description="Polar residues" evidence="1">
    <location>
        <begin position="573"/>
        <end position="585"/>
    </location>
</feature>
<name>A0A409XK06_PSICY</name>
<evidence type="ECO:0000256" key="1">
    <source>
        <dbReference type="SAM" id="MobiDB-lite"/>
    </source>
</evidence>
<dbReference type="AlphaFoldDB" id="A0A409XK06"/>
<feature type="compositionally biased region" description="Basic and acidic residues" evidence="1">
    <location>
        <begin position="82"/>
        <end position="101"/>
    </location>
</feature>
<feature type="compositionally biased region" description="Polar residues" evidence="1">
    <location>
        <begin position="122"/>
        <end position="133"/>
    </location>
</feature>
<feature type="region of interest" description="Disordered" evidence="1">
    <location>
        <begin position="656"/>
        <end position="681"/>
    </location>
</feature>